<evidence type="ECO:0000259" key="3">
    <source>
        <dbReference type="Pfam" id="PF13577"/>
    </source>
</evidence>
<dbReference type="OrthoDB" id="263788at2"/>
<accession>A0A518CE04</accession>
<dbReference type="KEGG" id="bvo:Pan97_45260"/>
<dbReference type="InterPro" id="IPR037401">
    <property type="entry name" value="SnoaL-like"/>
</dbReference>
<dbReference type="InterPro" id="IPR032710">
    <property type="entry name" value="NTF2-like_dom_sf"/>
</dbReference>
<dbReference type="Pfam" id="PF13577">
    <property type="entry name" value="SnoaL_4"/>
    <property type="match status" value="1"/>
</dbReference>
<keyword evidence="2" id="KW-0732">Signal</keyword>
<evidence type="ECO:0000313" key="4">
    <source>
        <dbReference type="EMBL" id="QDU77456.1"/>
    </source>
</evidence>
<dbReference type="InterPro" id="IPR011944">
    <property type="entry name" value="Steroid_delta5-4_isomerase"/>
</dbReference>
<dbReference type="RefSeq" id="WP_144976343.1">
    <property type="nucleotide sequence ID" value="NZ_CP036289.1"/>
</dbReference>
<organism evidence="4 5">
    <name type="scientific">Bremerella volcania</name>
    <dbReference type="NCBI Taxonomy" id="2527984"/>
    <lineage>
        <taxon>Bacteria</taxon>
        <taxon>Pseudomonadati</taxon>
        <taxon>Planctomycetota</taxon>
        <taxon>Planctomycetia</taxon>
        <taxon>Pirellulales</taxon>
        <taxon>Pirellulaceae</taxon>
        <taxon>Bremerella</taxon>
    </lineage>
</organism>
<evidence type="ECO:0000313" key="5">
    <source>
        <dbReference type="Proteomes" id="UP000318626"/>
    </source>
</evidence>
<dbReference type="NCBIfam" id="TIGR02246">
    <property type="entry name" value="SgcJ/EcaC family oxidoreductase"/>
    <property type="match status" value="1"/>
</dbReference>
<dbReference type="Gene3D" id="3.10.450.50">
    <property type="match status" value="1"/>
</dbReference>
<name>A0A518CE04_9BACT</name>
<protein>
    <recommendedName>
        <fullName evidence="3">SnoaL-like domain-containing protein</fullName>
    </recommendedName>
</protein>
<proteinExistence type="predicted"/>
<feature type="signal peptide" evidence="2">
    <location>
        <begin position="1"/>
        <end position="23"/>
    </location>
</feature>
<feature type="domain" description="SnoaL-like" evidence="3">
    <location>
        <begin position="65"/>
        <end position="179"/>
    </location>
</feature>
<reference evidence="5" key="1">
    <citation type="submission" date="2019-02" db="EMBL/GenBank/DDBJ databases">
        <title>Deep-cultivation of Planctomycetes and their phenomic and genomic characterization uncovers novel biology.</title>
        <authorList>
            <person name="Wiegand S."/>
            <person name="Jogler M."/>
            <person name="Boedeker C."/>
            <person name="Pinto D."/>
            <person name="Vollmers J."/>
            <person name="Rivas-Marin E."/>
            <person name="Kohn T."/>
            <person name="Peeters S.H."/>
            <person name="Heuer A."/>
            <person name="Rast P."/>
            <person name="Oberbeckmann S."/>
            <person name="Bunk B."/>
            <person name="Jeske O."/>
            <person name="Meyerdierks A."/>
            <person name="Storesund J.E."/>
            <person name="Kallscheuer N."/>
            <person name="Luecker S."/>
            <person name="Lage O.M."/>
            <person name="Pohl T."/>
            <person name="Merkel B.J."/>
            <person name="Hornburger P."/>
            <person name="Mueller R.-W."/>
            <person name="Bruemmer F."/>
            <person name="Labrenz M."/>
            <person name="Spormann A.M."/>
            <person name="Op den Camp H."/>
            <person name="Overmann J."/>
            <person name="Amann R."/>
            <person name="Jetten M.S.M."/>
            <person name="Mascher T."/>
            <person name="Medema M.H."/>
            <person name="Devos D.P."/>
            <person name="Kaster A.-K."/>
            <person name="Ovreas L."/>
            <person name="Rohde M."/>
            <person name="Galperin M.Y."/>
            <person name="Jogler C."/>
        </authorList>
    </citation>
    <scope>NUCLEOTIDE SEQUENCE [LARGE SCALE GENOMIC DNA]</scope>
    <source>
        <strain evidence="5">Pan97</strain>
    </source>
</reference>
<feature type="region of interest" description="Disordered" evidence="1">
    <location>
        <begin position="24"/>
        <end position="50"/>
    </location>
</feature>
<gene>
    <name evidence="4" type="ORF">Pan97_45260</name>
</gene>
<evidence type="ECO:0000256" key="1">
    <source>
        <dbReference type="SAM" id="MobiDB-lite"/>
    </source>
</evidence>
<dbReference type="SUPFAM" id="SSF54427">
    <property type="entry name" value="NTF2-like"/>
    <property type="match status" value="1"/>
</dbReference>
<dbReference type="Proteomes" id="UP000318626">
    <property type="component" value="Chromosome"/>
</dbReference>
<keyword evidence="5" id="KW-1185">Reference proteome</keyword>
<evidence type="ECO:0000256" key="2">
    <source>
        <dbReference type="SAM" id="SignalP"/>
    </source>
</evidence>
<feature type="chain" id="PRO_5021893332" description="SnoaL-like domain-containing protein" evidence="2">
    <location>
        <begin position="24"/>
        <end position="336"/>
    </location>
</feature>
<dbReference type="EMBL" id="CP036289">
    <property type="protein sequence ID" value="QDU77456.1"/>
    <property type="molecule type" value="Genomic_DNA"/>
</dbReference>
<sequence precursor="true">MKRIFTGLTVALLLCGSSWSQDANPAAPADAEKVKEAEANASPASDEDMPDVGDAIVEIELVLTEDEAAILAAVDSYAATFNKGDAKALAEHWTENGEFVTPAGDVLKGRKALEDDFAAYFKDKAGAKLELVQTQIKMLSPHVASETGIARVILEGEEPSETMYEAIHVKTAEGWRIDTVKEDAVPEAAPTHYEQLQALQWMIGTWVDDAQEGVTVETTGRWTKNNNFIVRSFRVFVQDQVDFEGTQVVGWDPSAGAIRSWTFDSDGGFGVGRWSNSGNRWTVQALNVLPDGRRGSSTNIYDLLDENTIEFKSIGRQVDGELLPSIDTFTIVRAAE</sequence>
<dbReference type="AlphaFoldDB" id="A0A518CE04"/>